<dbReference type="CDD" id="cd14743">
    <property type="entry name" value="PAAR_CT_1"/>
    <property type="match status" value="1"/>
</dbReference>
<evidence type="ECO:0000313" key="2">
    <source>
        <dbReference type="EMBL" id="MBD7975582.1"/>
    </source>
</evidence>
<dbReference type="EMBL" id="JACSQG010000001">
    <property type="protein sequence ID" value="MBD7975582.1"/>
    <property type="molecule type" value="Genomic_DNA"/>
</dbReference>
<name>A0ABR8TIN5_9PSED</name>
<reference evidence="2 3" key="1">
    <citation type="submission" date="2020-08" db="EMBL/GenBank/DDBJ databases">
        <title>A Genomic Blueprint of the Chicken Gut Microbiome.</title>
        <authorList>
            <person name="Gilroy R."/>
            <person name="Ravi A."/>
            <person name="Getino M."/>
            <person name="Pursley I."/>
            <person name="Horton D.L."/>
            <person name="Alikhan N.-F."/>
            <person name="Baker D."/>
            <person name="Gharbi K."/>
            <person name="Hall N."/>
            <person name="Watson M."/>
            <person name="Adriaenssens E.M."/>
            <person name="Foster-Nyarko E."/>
            <person name="Jarju S."/>
            <person name="Secka A."/>
            <person name="Antonio M."/>
            <person name="Oren A."/>
            <person name="Chaudhuri R."/>
            <person name="La Ragione R.M."/>
            <person name="Hildebrand F."/>
            <person name="Pallen M.J."/>
        </authorList>
    </citation>
    <scope>NUCLEOTIDE SEQUENCE [LARGE SCALE GENOMIC DNA]</scope>
    <source>
        <strain evidence="2 3">Sa2CUA2</strain>
    </source>
</reference>
<dbReference type="RefSeq" id="WP_251834381.1">
    <property type="nucleotide sequence ID" value="NZ_JACSQG010000001.1"/>
</dbReference>
<protein>
    <submittedName>
        <fullName evidence="2">PAAR domain-containing protein</fullName>
    </submittedName>
</protein>
<dbReference type="Gene3D" id="2.60.200.60">
    <property type="match status" value="2"/>
</dbReference>
<organism evidence="2 3">
    <name type="scientific">Serpens gallinarum</name>
    <dbReference type="NCBI Taxonomy" id="2763075"/>
    <lineage>
        <taxon>Bacteria</taxon>
        <taxon>Pseudomonadati</taxon>
        <taxon>Pseudomonadota</taxon>
        <taxon>Gammaproteobacteria</taxon>
        <taxon>Pseudomonadales</taxon>
        <taxon>Pseudomonadaceae</taxon>
        <taxon>Pseudomonas</taxon>
    </lineage>
</organism>
<dbReference type="Proteomes" id="UP000611945">
    <property type="component" value="Unassembled WGS sequence"/>
</dbReference>
<sequence>MSAKPAARVNDPTACPLPGHGNNPITAGSPDVLIEGLPAARLGDPTGCGSTLASAVASTVLINGKPAAVQGSMGSHGNVVTAGAGTVLIGA</sequence>
<accession>A0ABR8TIN5</accession>
<feature type="region of interest" description="Disordered" evidence="1">
    <location>
        <begin position="1"/>
        <end position="28"/>
    </location>
</feature>
<keyword evidence="3" id="KW-1185">Reference proteome</keyword>
<comment type="caution">
    <text evidence="2">The sequence shown here is derived from an EMBL/GenBank/DDBJ whole genome shotgun (WGS) entry which is preliminary data.</text>
</comment>
<evidence type="ECO:0000313" key="3">
    <source>
        <dbReference type="Proteomes" id="UP000611945"/>
    </source>
</evidence>
<gene>
    <name evidence="2" type="ORF">H9642_00090</name>
</gene>
<dbReference type="Pfam" id="PF05488">
    <property type="entry name" value="PAAR_motif"/>
    <property type="match status" value="1"/>
</dbReference>
<proteinExistence type="predicted"/>
<dbReference type="InterPro" id="IPR008727">
    <property type="entry name" value="PAAR_motif"/>
</dbReference>
<evidence type="ECO:0000256" key="1">
    <source>
        <dbReference type="SAM" id="MobiDB-lite"/>
    </source>
</evidence>